<sequence>MPIRKPLEDIMNESLLSPSEAELRAAAIDDVSDFDGDAPMVIENIDFA</sequence>
<gene>
    <name evidence="1" type="ORF">GCM10022223_32730</name>
</gene>
<accession>A0ABP6ZPJ8</accession>
<organism evidence="1 2">
    <name type="scientific">Kineosporia mesophila</name>
    <dbReference type="NCBI Taxonomy" id="566012"/>
    <lineage>
        <taxon>Bacteria</taxon>
        <taxon>Bacillati</taxon>
        <taxon>Actinomycetota</taxon>
        <taxon>Actinomycetes</taxon>
        <taxon>Kineosporiales</taxon>
        <taxon>Kineosporiaceae</taxon>
        <taxon>Kineosporia</taxon>
    </lineage>
</organism>
<reference evidence="2" key="1">
    <citation type="journal article" date="2019" name="Int. J. Syst. Evol. Microbiol.">
        <title>The Global Catalogue of Microorganisms (GCM) 10K type strain sequencing project: providing services to taxonomists for standard genome sequencing and annotation.</title>
        <authorList>
            <consortium name="The Broad Institute Genomics Platform"/>
            <consortium name="The Broad Institute Genome Sequencing Center for Infectious Disease"/>
            <person name="Wu L."/>
            <person name="Ma J."/>
        </authorList>
    </citation>
    <scope>NUCLEOTIDE SEQUENCE [LARGE SCALE GENOMIC DNA]</scope>
    <source>
        <strain evidence="2">JCM 16902</strain>
    </source>
</reference>
<dbReference type="EMBL" id="BAAAZO010000005">
    <property type="protein sequence ID" value="GAA3613965.1"/>
    <property type="molecule type" value="Genomic_DNA"/>
</dbReference>
<keyword evidence="2" id="KW-1185">Reference proteome</keyword>
<proteinExistence type="predicted"/>
<comment type="caution">
    <text evidence="1">The sequence shown here is derived from an EMBL/GenBank/DDBJ whole genome shotgun (WGS) entry which is preliminary data.</text>
</comment>
<dbReference type="Proteomes" id="UP001501074">
    <property type="component" value="Unassembled WGS sequence"/>
</dbReference>
<evidence type="ECO:0000313" key="2">
    <source>
        <dbReference type="Proteomes" id="UP001501074"/>
    </source>
</evidence>
<protein>
    <submittedName>
        <fullName evidence="1">Uncharacterized protein</fullName>
    </submittedName>
</protein>
<evidence type="ECO:0000313" key="1">
    <source>
        <dbReference type="EMBL" id="GAA3613965.1"/>
    </source>
</evidence>
<name>A0ABP6ZPJ8_9ACTN</name>